<feature type="domain" description="TIR" evidence="1">
    <location>
        <begin position="1"/>
        <end position="120"/>
    </location>
</feature>
<proteinExistence type="predicted"/>
<dbReference type="Pfam" id="PF13676">
    <property type="entry name" value="TIR_2"/>
    <property type="match status" value="1"/>
</dbReference>
<dbReference type="SUPFAM" id="SSF52200">
    <property type="entry name" value="Toll/Interleukin receptor TIR domain"/>
    <property type="match status" value="1"/>
</dbReference>
<reference evidence="2 3" key="1">
    <citation type="submission" date="2023-02" db="EMBL/GenBank/DDBJ databases">
        <title>Dictyobacter halimunensis sp. nov., a new member of the class Ktedonobacteria from forest soil in a geothermal area.</title>
        <authorList>
            <person name="Rachmania M.K."/>
            <person name="Ningsih F."/>
            <person name="Sakai Y."/>
            <person name="Yabe S."/>
            <person name="Yokota A."/>
            <person name="Sjamsuridzal W."/>
        </authorList>
    </citation>
    <scope>NUCLEOTIDE SEQUENCE [LARGE SCALE GENOMIC DNA]</scope>
    <source>
        <strain evidence="2 3">S3.2.2.5</strain>
    </source>
</reference>
<accession>A0ABQ6G1T1</accession>
<dbReference type="SUPFAM" id="SSF52540">
    <property type="entry name" value="P-loop containing nucleoside triphosphate hydrolases"/>
    <property type="match status" value="1"/>
</dbReference>
<dbReference type="Gene3D" id="3.40.50.300">
    <property type="entry name" value="P-loop containing nucleotide triphosphate hydrolases"/>
    <property type="match status" value="1"/>
</dbReference>
<dbReference type="EMBL" id="BSRI01000002">
    <property type="protein sequence ID" value="GLV59845.1"/>
    <property type="molecule type" value="Genomic_DNA"/>
</dbReference>
<dbReference type="PROSITE" id="PS50104">
    <property type="entry name" value="TIR"/>
    <property type="match status" value="1"/>
</dbReference>
<gene>
    <name evidence="2" type="ORF">KDH_66690</name>
</gene>
<sequence length="237" mass="26330">MSALRRQGVVSSWYDRDISAGEEWVASIAEQLGRATIIVLLVSADFLASDYCYGVEVQRAMERALRKEACVVPVIVRPCDWKGTSFDSLQALPRDARPISTWDDEDEAFLAVITGIREVLRRLQDDPVYQARLSREAPARAVVENIPYARNPLFTGRAVVLADLHATLHRESAVALTQTISGLGGIGKTQTALEYAYRYREEYTHILWITADSLQSVRSGLAAVSLLLKLPLGPEQE</sequence>
<name>A0ABQ6G1T1_9CHLR</name>
<evidence type="ECO:0000259" key="1">
    <source>
        <dbReference type="PROSITE" id="PS50104"/>
    </source>
</evidence>
<dbReference type="Proteomes" id="UP001344906">
    <property type="component" value="Unassembled WGS sequence"/>
</dbReference>
<comment type="caution">
    <text evidence="2">The sequence shown here is derived from an EMBL/GenBank/DDBJ whole genome shotgun (WGS) entry which is preliminary data.</text>
</comment>
<evidence type="ECO:0000313" key="3">
    <source>
        <dbReference type="Proteomes" id="UP001344906"/>
    </source>
</evidence>
<evidence type="ECO:0000313" key="2">
    <source>
        <dbReference type="EMBL" id="GLV59845.1"/>
    </source>
</evidence>
<dbReference type="InterPro" id="IPR000157">
    <property type="entry name" value="TIR_dom"/>
</dbReference>
<dbReference type="InterPro" id="IPR027417">
    <property type="entry name" value="P-loop_NTPase"/>
</dbReference>
<dbReference type="InterPro" id="IPR035897">
    <property type="entry name" value="Toll_tir_struct_dom_sf"/>
</dbReference>
<organism evidence="2 3">
    <name type="scientific">Dictyobacter halimunensis</name>
    <dbReference type="NCBI Taxonomy" id="3026934"/>
    <lineage>
        <taxon>Bacteria</taxon>
        <taxon>Bacillati</taxon>
        <taxon>Chloroflexota</taxon>
        <taxon>Ktedonobacteria</taxon>
        <taxon>Ktedonobacterales</taxon>
        <taxon>Dictyobacteraceae</taxon>
        <taxon>Dictyobacter</taxon>
    </lineage>
</organism>
<dbReference type="Gene3D" id="3.40.50.10140">
    <property type="entry name" value="Toll/interleukin-1 receptor homology (TIR) domain"/>
    <property type="match status" value="1"/>
</dbReference>
<protein>
    <recommendedName>
        <fullName evidence="1">TIR domain-containing protein</fullName>
    </recommendedName>
</protein>
<keyword evidence="3" id="KW-1185">Reference proteome</keyword>